<accession>A0ABX7E7W6</accession>
<keyword evidence="1" id="KW-0472">Membrane</keyword>
<sequence>MKKYVAFLFQLIIWSCFTLAVWLSHRDHLIYKIIVFIVFFYLSFLLTKMIVKSNRSTIIITFSSLSIYFLLQVLLKQIVPIPFSL</sequence>
<evidence type="ECO:0000313" key="3">
    <source>
        <dbReference type="Proteomes" id="UP000595691"/>
    </source>
</evidence>
<keyword evidence="1" id="KW-1133">Transmembrane helix</keyword>
<feature type="transmembrane region" description="Helical" evidence="1">
    <location>
        <begin position="29"/>
        <end position="46"/>
    </location>
</feature>
<dbReference type="EMBL" id="CP065425">
    <property type="protein sequence ID" value="QQZ11537.1"/>
    <property type="molecule type" value="Genomic_DNA"/>
</dbReference>
<keyword evidence="3" id="KW-1185">Reference proteome</keyword>
<reference evidence="2 3" key="1">
    <citation type="submission" date="2020-11" db="EMBL/GenBank/DDBJ databases">
        <title>Taxonomic evaluation of the Bacillus sporothermodurans group of bacteria based on whole genome sequences.</title>
        <authorList>
            <person name="Fiedler G."/>
            <person name="Herbstmann A.-D."/>
            <person name="Doll E."/>
            <person name="Wenning M."/>
            <person name="Brinks E."/>
            <person name="Kabisch J."/>
            <person name="Breitenwieser F."/>
            <person name="Lappann M."/>
            <person name="Boehnlein C."/>
            <person name="Franz C."/>
        </authorList>
    </citation>
    <scope>NUCLEOTIDE SEQUENCE [LARGE SCALE GENOMIC DNA]</scope>
    <source>
        <strain evidence="2 3">JCM 19841</strain>
    </source>
</reference>
<evidence type="ECO:0000256" key="1">
    <source>
        <dbReference type="SAM" id="Phobius"/>
    </source>
</evidence>
<name>A0ABX7E7W6_9BACI</name>
<keyword evidence="1" id="KW-0812">Transmembrane</keyword>
<evidence type="ECO:0000313" key="2">
    <source>
        <dbReference type="EMBL" id="QQZ11537.1"/>
    </source>
</evidence>
<protein>
    <recommendedName>
        <fullName evidence="4">NADH dehydrogenase subunit 4L</fullName>
    </recommendedName>
</protein>
<organism evidence="2 3">
    <name type="scientific">Heyndrickxia vini</name>
    <dbReference type="NCBI Taxonomy" id="1476025"/>
    <lineage>
        <taxon>Bacteria</taxon>
        <taxon>Bacillati</taxon>
        <taxon>Bacillota</taxon>
        <taxon>Bacilli</taxon>
        <taxon>Bacillales</taxon>
        <taxon>Bacillaceae</taxon>
        <taxon>Heyndrickxia</taxon>
    </lineage>
</organism>
<feature type="transmembrane region" description="Helical" evidence="1">
    <location>
        <begin position="58"/>
        <end position="75"/>
    </location>
</feature>
<dbReference type="Proteomes" id="UP000595691">
    <property type="component" value="Chromosome"/>
</dbReference>
<evidence type="ECO:0008006" key="4">
    <source>
        <dbReference type="Google" id="ProtNLM"/>
    </source>
</evidence>
<proteinExistence type="predicted"/>
<gene>
    <name evidence="2" type="ORF">I5776_13490</name>
</gene>
<feature type="transmembrane region" description="Helical" evidence="1">
    <location>
        <begin position="5"/>
        <end position="23"/>
    </location>
</feature>